<reference evidence="2 3" key="1">
    <citation type="journal article" date="2018" name="Sci. Rep.">
        <title>Comparative genomics provides insights into the lifestyle and reveals functional heterogeneity of dark septate endophytic fungi.</title>
        <authorList>
            <person name="Knapp D.G."/>
            <person name="Nemeth J.B."/>
            <person name="Barry K."/>
            <person name="Hainaut M."/>
            <person name="Henrissat B."/>
            <person name="Johnson J."/>
            <person name="Kuo A."/>
            <person name="Lim J.H.P."/>
            <person name="Lipzen A."/>
            <person name="Nolan M."/>
            <person name="Ohm R.A."/>
            <person name="Tamas L."/>
            <person name="Grigoriev I.V."/>
            <person name="Spatafora J.W."/>
            <person name="Nagy L.G."/>
            <person name="Kovacs G.M."/>
        </authorList>
    </citation>
    <scope>NUCLEOTIDE SEQUENCE [LARGE SCALE GENOMIC DNA]</scope>
    <source>
        <strain evidence="2 3">DSE2036</strain>
    </source>
</reference>
<feature type="compositionally biased region" description="Polar residues" evidence="1">
    <location>
        <begin position="87"/>
        <end position="114"/>
    </location>
</feature>
<dbReference type="STRING" id="97972.A0A2V1EBT9"/>
<accession>A0A2V1EBT9</accession>
<protein>
    <submittedName>
        <fullName evidence="2">Uncharacterized protein</fullName>
    </submittedName>
</protein>
<evidence type="ECO:0000313" key="3">
    <source>
        <dbReference type="Proteomes" id="UP000244855"/>
    </source>
</evidence>
<dbReference type="EMBL" id="KZ805305">
    <property type="protein sequence ID" value="PVI07144.1"/>
    <property type="molecule type" value="Genomic_DNA"/>
</dbReference>
<dbReference type="AlphaFoldDB" id="A0A2V1EBT9"/>
<feature type="compositionally biased region" description="Polar residues" evidence="1">
    <location>
        <begin position="381"/>
        <end position="393"/>
    </location>
</feature>
<name>A0A2V1EBT9_9PLEO</name>
<feature type="compositionally biased region" description="Polar residues" evidence="1">
    <location>
        <begin position="166"/>
        <end position="176"/>
    </location>
</feature>
<feature type="region of interest" description="Disordered" evidence="1">
    <location>
        <begin position="664"/>
        <end position="695"/>
    </location>
</feature>
<feature type="region of interest" description="Disordered" evidence="1">
    <location>
        <begin position="512"/>
        <end position="585"/>
    </location>
</feature>
<sequence>MTARLQQPTASRSATSFHDSESEYAQLIEENPLDVTPWRQQSPNPSHTGNQLEMNSLNQNVEEPPPPYQEMASELPATLPVELPIGRSNNHNQFSTIEYSPDNSPQLLVHNTESFPPPPPRNPARLNSGTGEVRSNLSPAPLRLRNEPSRDSLQSVQRKPLPPSRGHSQVGSFSSSKAREAGFEIEQPRTGSASREPSVTILPSSNVLTHTRELGKVTAYLVPFPKPRIKGVKPEDIPDRFLIYTPPLPPLLKPAPGEKETHWHKTQRQWQEETRKATIQRASKSSWQGLKAGTSNLVQKGVNKTKSTSLEFLERASGDMETLEPADESVKTPDDKATEADQTSQPRTGAVELPTEAPTLSTAELPADMPSSELRPDSAPVFSNTTNTPINNARKSKSKDKDKNKDTDSTKPKGLSDLTLIYPPSLALTPEQIRTEFSETLIRTATSSRKDALLASTLVPLAAGLDATLIFTLGGFTQMTSAWAYTSTRGALESRKMTRAISRGNLLVRDDADDAASTTSMKSKEGEDGGAAAPLGNKDGGGGGSPQSSTTTLSTTTATAAAASASPPTPTSTPMRPPFKKDKEKFSSFSKIYPSSRDEKPKPSTCLHLQQSPHISVFQRYLDLACLKASFALFPHVEEVSDDVNESSVLDAIGWKPSPVMRAGGGEKEGDGVVDGGNGGLTTAEDERYQREEAREDVKRMVRKGAAEWVTWCKGFAKESAGGGEKKGGK</sequence>
<evidence type="ECO:0000313" key="2">
    <source>
        <dbReference type="EMBL" id="PVI07144.1"/>
    </source>
</evidence>
<feature type="region of interest" description="Disordered" evidence="1">
    <location>
        <begin position="315"/>
        <end position="417"/>
    </location>
</feature>
<feature type="compositionally biased region" description="Basic and acidic residues" evidence="1">
    <location>
        <begin position="328"/>
        <end position="339"/>
    </location>
</feature>
<gene>
    <name evidence="2" type="ORF">DM02DRAFT_609123</name>
</gene>
<evidence type="ECO:0000256" key="1">
    <source>
        <dbReference type="SAM" id="MobiDB-lite"/>
    </source>
</evidence>
<keyword evidence="3" id="KW-1185">Reference proteome</keyword>
<dbReference type="OrthoDB" id="3189033at2759"/>
<feature type="compositionally biased region" description="Polar residues" evidence="1">
    <location>
        <begin position="1"/>
        <end position="17"/>
    </location>
</feature>
<feature type="compositionally biased region" description="Polar residues" evidence="1">
    <location>
        <begin position="125"/>
        <end position="138"/>
    </location>
</feature>
<feature type="compositionally biased region" description="Basic and acidic residues" evidence="1">
    <location>
        <begin position="399"/>
        <end position="411"/>
    </location>
</feature>
<proteinExistence type="predicted"/>
<feature type="compositionally biased region" description="Pro residues" evidence="1">
    <location>
        <begin position="567"/>
        <end position="577"/>
    </location>
</feature>
<feature type="compositionally biased region" description="Polar residues" evidence="1">
    <location>
        <begin position="189"/>
        <end position="198"/>
    </location>
</feature>
<feature type="compositionally biased region" description="Low complexity" evidence="1">
    <location>
        <begin position="546"/>
        <end position="566"/>
    </location>
</feature>
<organism evidence="2 3">
    <name type="scientific">Periconia macrospinosa</name>
    <dbReference type="NCBI Taxonomy" id="97972"/>
    <lineage>
        <taxon>Eukaryota</taxon>
        <taxon>Fungi</taxon>
        <taxon>Dikarya</taxon>
        <taxon>Ascomycota</taxon>
        <taxon>Pezizomycotina</taxon>
        <taxon>Dothideomycetes</taxon>
        <taxon>Pleosporomycetidae</taxon>
        <taxon>Pleosporales</taxon>
        <taxon>Massarineae</taxon>
        <taxon>Periconiaceae</taxon>
        <taxon>Periconia</taxon>
    </lineage>
</organism>
<feature type="region of interest" description="Disordered" evidence="1">
    <location>
        <begin position="1"/>
        <end position="198"/>
    </location>
</feature>
<feature type="compositionally biased region" description="Basic and acidic residues" evidence="1">
    <location>
        <begin position="685"/>
        <end position="695"/>
    </location>
</feature>
<feature type="compositionally biased region" description="Polar residues" evidence="1">
    <location>
        <begin position="38"/>
        <end position="61"/>
    </location>
</feature>
<dbReference type="Proteomes" id="UP000244855">
    <property type="component" value="Unassembled WGS sequence"/>
</dbReference>